<dbReference type="InterPro" id="IPR006657">
    <property type="entry name" value="MoPterin_dinucl-bd_dom"/>
</dbReference>
<reference evidence="7 8" key="1">
    <citation type="submission" date="2010-01" db="EMBL/GenBank/DDBJ databases">
        <title>The complete genome of Thermobispora bispora DSM 43833.</title>
        <authorList>
            <consortium name="US DOE Joint Genome Institute (JGI-PGF)"/>
            <person name="Lucas S."/>
            <person name="Copeland A."/>
            <person name="Lapidus A."/>
            <person name="Glavina del Rio T."/>
            <person name="Dalin E."/>
            <person name="Tice H."/>
            <person name="Bruce D."/>
            <person name="Goodwin L."/>
            <person name="Pitluck S."/>
            <person name="Kyrpides N."/>
            <person name="Mavromatis K."/>
            <person name="Ivanova N."/>
            <person name="Mikhailova N."/>
            <person name="Chertkov O."/>
            <person name="Brettin T."/>
            <person name="Detter J.C."/>
            <person name="Han C."/>
            <person name="Larimer F."/>
            <person name="Land M."/>
            <person name="Hauser L."/>
            <person name="Markowitz V."/>
            <person name="Cheng J.-F."/>
            <person name="Hugenholtz P."/>
            <person name="Woyke T."/>
            <person name="Wu D."/>
            <person name="Jando M."/>
            <person name="Schneider S."/>
            <person name="Klenk H.-P."/>
            <person name="Eisen J.A."/>
        </authorList>
    </citation>
    <scope>NUCLEOTIDE SEQUENCE [LARGE SCALE GENOMIC DNA]</scope>
    <source>
        <strain evidence="8">ATCC 19993 / DSM 43833 / CBS 139.67 / JCM 10125 / KCTC 9307 / NBRC 14880 / R51</strain>
    </source>
</reference>
<dbReference type="InterPro" id="IPR009010">
    <property type="entry name" value="Asp_de-COase-like_dom_sf"/>
</dbReference>
<feature type="compositionally biased region" description="Basic and acidic residues" evidence="4">
    <location>
        <begin position="99"/>
        <end position="108"/>
    </location>
</feature>
<sequence length="814" mass="86800">MLDRTADWGARTPYGSPGAVERLAAALPGCMRDVLPTEIGRGSPWPVRVDTYLEDGFGEDDVDAWVPAVSALGSGGDGLDIAVCGNRVVGVRGRAADRVNHGRLDPRERHGRPQPGRHTGRLTRPLVREGGELVETTWDAAMARIVDRSRELLSRPGGWGRFGFHTGSRLFLEEYYTLAVIAKAGIGTPHMDGDTRLTASASAALAASFGVDAPPGSYADVDHCDAIALWGLDPAGTHPVLWERILDRRLGPDPPALIVVDPQETQAALEADVRLAIRPGTNVALMNGLLHELLARHRYDPAYVERHTVGLDELRRVVDAYPGKRVAEICGVPEELIERAVEIIGRAERLLSAVGPGFHRSNQATIAACQVHNLHLLRGMIGRPGAGVLHLGGGFSARNALETGATGGLPGLRNWANPRHVRELADLWGVDPAVIPCLGPPTHTLRLFRYAEEGSIGLLWITASDPARWHPGLGEILDRDDVFVVVQDLCLTETARHADVVLPAAGWGEKLGVVTGADRTVHLCGKAVDPPGEARPDLDIFLDYARRMGFRTRDGAPLIGWSDPESAFEAWKACSKGRPCDYSGLSYERLRRGAVPSPCTPGEPHGTERLYAGGRFPTGRDHCQTYGFDLVTGAEHGPERYREIDPDGRAFLHAAHYETSPEVTGDDHPLLLTTVCGPGVPATPGEPWAEVHPRDAEALGLGEGDPVWIESRRGGLRARARPTGTRPGVVVLLAGSAHAPAVASLTAPAWDPIARQPISTAIAVRMTKVAGEGVRGGERAEVALSPDPVPIAGAGVPAAAGGPVAEASERLEGV</sequence>
<dbReference type="RefSeq" id="WP_013132366.1">
    <property type="nucleotide sequence ID" value="NC_014165.1"/>
</dbReference>
<dbReference type="Gene3D" id="3.40.228.10">
    <property type="entry name" value="Dimethylsulfoxide Reductase, domain 2"/>
    <property type="match status" value="1"/>
</dbReference>
<dbReference type="SUPFAM" id="SSF50692">
    <property type="entry name" value="ADC-like"/>
    <property type="match status" value="1"/>
</dbReference>
<dbReference type="Pfam" id="PF01568">
    <property type="entry name" value="Molydop_binding"/>
    <property type="match status" value="1"/>
</dbReference>
<feature type="domain" description="Molybdopterin oxidoreductase" evidence="5">
    <location>
        <begin position="121"/>
        <end position="542"/>
    </location>
</feature>
<dbReference type="InterPro" id="IPR050123">
    <property type="entry name" value="Prok_molybdopt-oxidoreductase"/>
</dbReference>
<proteinExistence type="predicted"/>
<evidence type="ECO:0000256" key="1">
    <source>
        <dbReference type="ARBA" id="ARBA00022723"/>
    </source>
</evidence>
<dbReference type="SUPFAM" id="SSF53706">
    <property type="entry name" value="Formate dehydrogenase/DMSO reductase, domains 1-3"/>
    <property type="match status" value="1"/>
</dbReference>
<evidence type="ECO:0000256" key="4">
    <source>
        <dbReference type="SAM" id="MobiDB-lite"/>
    </source>
</evidence>
<gene>
    <name evidence="7" type="ordered locus">Tbis_2122</name>
</gene>
<accession>D6Y2I4</accession>
<evidence type="ECO:0000259" key="6">
    <source>
        <dbReference type="Pfam" id="PF01568"/>
    </source>
</evidence>
<dbReference type="GO" id="GO:0046872">
    <property type="term" value="F:metal ion binding"/>
    <property type="evidence" value="ECO:0007669"/>
    <property type="project" value="UniProtKB-KW"/>
</dbReference>
<dbReference type="Gene3D" id="2.40.40.20">
    <property type="match status" value="1"/>
</dbReference>
<dbReference type="GO" id="GO:0051536">
    <property type="term" value="F:iron-sulfur cluster binding"/>
    <property type="evidence" value="ECO:0007669"/>
    <property type="project" value="UniProtKB-KW"/>
</dbReference>
<keyword evidence="1" id="KW-0479">Metal-binding</keyword>
<dbReference type="AlphaFoldDB" id="D6Y2I4"/>
<dbReference type="InterPro" id="IPR006656">
    <property type="entry name" value="Mopterin_OxRdtase"/>
</dbReference>
<dbReference type="EMBL" id="CP001874">
    <property type="protein sequence ID" value="ADG88833.1"/>
    <property type="molecule type" value="Genomic_DNA"/>
</dbReference>
<dbReference type="PANTHER" id="PTHR43105:SF10">
    <property type="entry name" value="NADH-QUINONE OXIDOREDUCTASE SUBUNIT G"/>
    <property type="match status" value="1"/>
</dbReference>
<evidence type="ECO:0000313" key="7">
    <source>
        <dbReference type="EMBL" id="ADG88833.1"/>
    </source>
</evidence>
<dbReference type="PANTHER" id="PTHR43105">
    <property type="entry name" value="RESPIRATORY NITRATE REDUCTASE"/>
    <property type="match status" value="1"/>
</dbReference>
<dbReference type="Pfam" id="PF00384">
    <property type="entry name" value="Molybdopterin"/>
    <property type="match status" value="1"/>
</dbReference>
<organism evidence="7 8">
    <name type="scientific">Thermobispora bispora (strain ATCC 19993 / DSM 43833 / CBS 139.67 / JCM 10125 / KCTC 9307 / NBRC 14880 / R51)</name>
    <dbReference type="NCBI Taxonomy" id="469371"/>
    <lineage>
        <taxon>Bacteria</taxon>
        <taxon>Bacillati</taxon>
        <taxon>Actinomycetota</taxon>
        <taxon>Actinomycetes</taxon>
        <taxon>Streptosporangiales</taxon>
        <taxon>Streptosporangiaceae</taxon>
        <taxon>Thermobispora</taxon>
    </lineage>
</organism>
<dbReference type="STRING" id="469371.Tbis_2122"/>
<keyword evidence="8" id="KW-1185">Reference proteome</keyword>
<keyword evidence="2" id="KW-0408">Iron</keyword>
<feature type="region of interest" description="Disordered" evidence="4">
    <location>
        <begin position="99"/>
        <end position="122"/>
    </location>
</feature>
<evidence type="ECO:0000256" key="3">
    <source>
        <dbReference type="ARBA" id="ARBA00023014"/>
    </source>
</evidence>
<evidence type="ECO:0000259" key="5">
    <source>
        <dbReference type="Pfam" id="PF00384"/>
    </source>
</evidence>
<evidence type="ECO:0000313" key="8">
    <source>
        <dbReference type="Proteomes" id="UP000006640"/>
    </source>
</evidence>
<keyword evidence="3" id="KW-0411">Iron-sulfur</keyword>
<dbReference type="GO" id="GO:0016491">
    <property type="term" value="F:oxidoreductase activity"/>
    <property type="evidence" value="ECO:0007669"/>
    <property type="project" value="InterPro"/>
</dbReference>
<feature type="domain" description="Molybdopterin dinucleotide-binding" evidence="6">
    <location>
        <begin position="687"/>
        <end position="757"/>
    </location>
</feature>
<dbReference type="Proteomes" id="UP000006640">
    <property type="component" value="Chromosome"/>
</dbReference>
<dbReference type="HOGENOM" id="CLU_000422_13_4_11"/>
<dbReference type="Gene3D" id="3.40.50.740">
    <property type="match status" value="1"/>
</dbReference>
<protein>
    <submittedName>
        <fullName evidence="7">Molybdopterin oxidoreductase</fullName>
    </submittedName>
</protein>
<dbReference type="GO" id="GO:0043546">
    <property type="term" value="F:molybdopterin cofactor binding"/>
    <property type="evidence" value="ECO:0007669"/>
    <property type="project" value="InterPro"/>
</dbReference>
<dbReference type="eggNOG" id="COG0243">
    <property type="taxonomic scope" value="Bacteria"/>
</dbReference>
<dbReference type="KEGG" id="tbi:Tbis_2122"/>
<evidence type="ECO:0000256" key="2">
    <source>
        <dbReference type="ARBA" id="ARBA00023004"/>
    </source>
</evidence>
<name>D6Y2I4_THEBD</name>